<dbReference type="InterPro" id="IPR043502">
    <property type="entry name" value="DNA/RNA_pol_sf"/>
</dbReference>
<feature type="region of interest" description="Disordered" evidence="8">
    <location>
        <begin position="1307"/>
        <end position="1384"/>
    </location>
</feature>
<organism evidence="10 11">
    <name type="scientific">Tanacetum coccineum</name>
    <dbReference type="NCBI Taxonomy" id="301880"/>
    <lineage>
        <taxon>Eukaryota</taxon>
        <taxon>Viridiplantae</taxon>
        <taxon>Streptophyta</taxon>
        <taxon>Embryophyta</taxon>
        <taxon>Tracheophyta</taxon>
        <taxon>Spermatophyta</taxon>
        <taxon>Magnoliopsida</taxon>
        <taxon>eudicotyledons</taxon>
        <taxon>Gunneridae</taxon>
        <taxon>Pentapetalae</taxon>
        <taxon>asterids</taxon>
        <taxon>campanulids</taxon>
        <taxon>Asterales</taxon>
        <taxon>Asteraceae</taxon>
        <taxon>Asteroideae</taxon>
        <taxon>Anthemideae</taxon>
        <taxon>Anthemidinae</taxon>
        <taxon>Tanacetum</taxon>
    </lineage>
</organism>
<dbReference type="CDD" id="cd09274">
    <property type="entry name" value="RNase_HI_RT_Ty3"/>
    <property type="match status" value="1"/>
</dbReference>
<accession>A0ABQ5CJV7</accession>
<keyword evidence="7" id="KW-0863">Zinc-finger</keyword>
<evidence type="ECO:0000256" key="4">
    <source>
        <dbReference type="ARBA" id="ARBA00022759"/>
    </source>
</evidence>
<dbReference type="EMBL" id="BQNB010014191">
    <property type="protein sequence ID" value="GJT25149.1"/>
    <property type="molecule type" value="Genomic_DNA"/>
</dbReference>
<feature type="region of interest" description="Disordered" evidence="8">
    <location>
        <begin position="22"/>
        <end position="42"/>
    </location>
</feature>
<feature type="compositionally biased region" description="Low complexity" evidence="8">
    <location>
        <begin position="1361"/>
        <end position="1384"/>
    </location>
</feature>
<feature type="compositionally biased region" description="Polar residues" evidence="8">
    <location>
        <begin position="1326"/>
        <end position="1340"/>
    </location>
</feature>
<evidence type="ECO:0000313" key="11">
    <source>
        <dbReference type="Proteomes" id="UP001151760"/>
    </source>
</evidence>
<sequence>MDQKLKRYVVKNAKNKRRLEVNQRENREQQSPFKRQNVGGQNVARAYTAGNNKRKPYNGPFPLCNKCKLHHEGPCTVRCGKCNKVGHLTQDCKVTNSTTSTQRGQIVNQRVLTCFEYGRQGHYRSDCPKLKDQNRGNKDGNKNGVGEARGKSYVLGGGEANPDSNVVKGTFLLNNHYASMIFDSGADRSFVSITFSTFLDITPDTLDVSYGRSTQNTLSIHVDPAKIESIKDWASPKTPIEIRLFLEAAFQLLKKKLCSASILALPEGSENFMVYCDASRKGLGAVLMQREKVIAYASRQLKIHEKNYTTHDLELRAVVFALKMWRHYLYGTKCVVFTDHKSLQHILNQKELNMRQHRWLELLSDYDCKIRYHPGKANVVADALSRKEQIKPLRVRALVLTTCVNLPVQILNAQVEARKEENYGTKDLGGMIKNLDPFANGTLCLRNRSWIPYFGDLRTLIMHESHKSKYSIHPRSDKMYQDLKKMYWWPNMKAESATYVSKCLTCAKDKAEYQKPSSLLVQPVIPVWKWENITMDFVTKLPKTSIGQDTIWAEVEDAQLTGSEIVHETTEKIIQIKKCIQAARDRQKRYADRRRKPLEFEVGDKVMLKMSPVGMLAYRLELLEQLSQVHSTFHVSNVKKCFLDEPLAIPLDEIQIDDKLHFIKEQVEIMDRKVKRLKQSHIPIVKERHASGHVFRLGPVWGCDSLVSRAKVIENQVMTISVISISSDSSEDSVGTPAGRVILFGTIPTTIPDTTPVIIPPTTQTDTTVIPTETPIIAPTIPPSPDYTPVSPDYSSTSDSESDPSKDPSLDHIPPLPATSPFLSSDDDTTDSDSPDTPPSTTHVPGQPIPHGRPYRYHLNGPIHMMTARKRVGPLPTHRLAVRHSTDYSSSDSSSEASSDFHLDASSDSSSRHSLSDHSSPDLPSTSAGPSSKRRRSPMTSVPALPLVSRALSPVRANLIPSPKRVGDSGYSADVEVDPRETSLRDDVIVRGNEEPHLEQDMDPEIQAEIDECFAYADALRDRGIDARVVVEAVDREESETGARGPVEVRVERVTHPVMLEDIPKPAQEGAVEVTYETLGDLVQRKMPNTRSGASMTHEGVEKLVTRRVAEEVEAREAARTLEPLNKNGDEQEGENGGNGNGGNGNGGNGENGNGNRNGNHGMNYGGFMPVARECTFQDFLKCKPHNFSGTEGVVGLTRWFEKMETVFNISNCPSKYQVKYATCTLQDSALTWWNSHKRIIGVDAEYAMNWAGLMRMVPDEEDRVERFIGGLPDNIQGNVIAANLARLQDAVRIANHMMDKKLQGYAARSAENKKRMESNPRDNRGQQPSFKRQNISGQNVARAYTAGNNERKGKDCPKLRNQNRGNQTRNKNGNKTGNQTGGNEATARAYAIGRGGTTPDSNVVMGTFLLNNCYASMLFDSGADRSFVSTTFSALLDVTPTTLDIRGCTLGLLGHPFDIDLMPIELGRLDSALVWDWVGNIHALIVCDEKVIRIPYGNEVLIIRGDNCDSESKLNIISCTKTQKYIEKGCQVYLAQVTSKKVEDKSEERRLEDVPIIREFPEVFPEDLPGLPPARQVEFQIDLVPGAAPVARAPYRLAPAEMQELSTQLQELSDRGFIRPSSSPWGAPVLFVKKKDGSFRMCIDYRELNKLTVKNRYPLLRIDDLFDQLQGSRVYSKIDLRSGYHQLRVREEDISKTAFRTRYGHYEFQVMPFGLTNGTAVFMD</sequence>
<keyword evidence="7" id="KW-0479">Metal-binding</keyword>
<dbReference type="InterPro" id="IPR041373">
    <property type="entry name" value="RT_RNaseH"/>
</dbReference>
<dbReference type="PANTHER" id="PTHR37984:SF5">
    <property type="entry name" value="PROTEIN NYNRIN-LIKE"/>
    <property type="match status" value="1"/>
</dbReference>
<dbReference type="InterPro" id="IPR001878">
    <property type="entry name" value="Znf_CCHC"/>
</dbReference>
<feature type="domain" description="CCHC-type" evidence="9">
    <location>
        <begin position="78"/>
        <end position="93"/>
    </location>
</feature>
<dbReference type="InterPro" id="IPR041588">
    <property type="entry name" value="Integrase_H2C2"/>
</dbReference>
<dbReference type="InterPro" id="IPR000477">
    <property type="entry name" value="RT_dom"/>
</dbReference>
<proteinExistence type="predicted"/>
<dbReference type="Pfam" id="PF17921">
    <property type="entry name" value="Integrase_H2C2"/>
    <property type="match status" value="1"/>
</dbReference>
<protein>
    <submittedName>
        <fullName evidence="10">Reverse transcriptase domain-containing protein</fullName>
    </submittedName>
</protein>
<dbReference type="Pfam" id="PF08284">
    <property type="entry name" value="RVP_2"/>
    <property type="match status" value="2"/>
</dbReference>
<dbReference type="InterPro" id="IPR043128">
    <property type="entry name" value="Rev_trsase/Diguanyl_cyclase"/>
</dbReference>
<dbReference type="Proteomes" id="UP001151760">
    <property type="component" value="Unassembled WGS sequence"/>
</dbReference>
<dbReference type="CDD" id="cd01647">
    <property type="entry name" value="RT_LTR"/>
    <property type="match status" value="1"/>
</dbReference>
<dbReference type="InterPro" id="IPR001969">
    <property type="entry name" value="Aspartic_peptidase_AS"/>
</dbReference>
<dbReference type="SUPFAM" id="SSF56672">
    <property type="entry name" value="DNA/RNA polymerases"/>
    <property type="match status" value="2"/>
</dbReference>
<feature type="region of interest" description="Disordered" evidence="8">
    <location>
        <begin position="884"/>
        <end position="945"/>
    </location>
</feature>
<keyword evidence="7" id="KW-0862">Zinc</keyword>
<evidence type="ECO:0000259" key="9">
    <source>
        <dbReference type="PROSITE" id="PS50158"/>
    </source>
</evidence>
<gene>
    <name evidence="10" type="ORF">Tco_0895086</name>
</gene>
<keyword evidence="11" id="KW-1185">Reference proteome</keyword>
<dbReference type="Gene3D" id="3.10.10.10">
    <property type="entry name" value="HIV Type 1 Reverse Transcriptase, subunit A, domain 1"/>
    <property type="match status" value="1"/>
</dbReference>
<dbReference type="PROSITE" id="PS00141">
    <property type="entry name" value="ASP_PROTEASE"/>
    <property type="match status" value="1"/>
</dbReference>
<feature type="compositionally biased region" description="Low complexity" evidence="8">
    <location>
        <begin position="789"/>
        <end position="799"/>
    </location>
</feature>
<feature type="region of interest" description="Disordered" evidence="8">
    <location>
        <begin position="1116"/>
        <end position="1158"/>
    </location>
</feature>
<feature type="compositionally biased region" description="Basic and acidic residues" evidence="8">
    <location>
        <begin position="899"/>
        <end position="920"/>
    </location>
</feature>
<feature type="region of interest" description="Disordered" evidence="8">
    <location>
        <begin position="126"/>
        <end position="150"/>
    </location>
</feature>
<dbReference type="Pfam" id="PF00078">
    <property type="entry name" value="RVT_1"/>
    <property type="match status" value="1"/>
</dbReference>
<reference evidence="10" key="1">
    <citation type="journal article" date="2022" name="Int. J. Mol. Sci.">
        <title>Draft Genome of Tanacetum Coccineum: Genomic Comparison of Closely Related Tanacetum-Family Plants.</title>
        <authorList>
            <person name="Yamashiro T."/>
            <person name="Shiraishi A."/>
            <person name="Nakayama K."/>
            <person name="Satake H."/>
        </authorList>
    </citation>
    <scope>NUCLEOTIDE SEQUENCE</scope>
</reference>
<evidence type="ECO:0000313" key="10">
    <source>
        <dbReference type="EMBL" id="GJT25149.1"/>
    </source>
</evidence>
<dbReference type="PROSITE" id="PS50158">
    <property type="entry name" value="ZF_CCHC"/>
    <property type="match status" value="1"/>
</dbReference>
<evidence type="ECO:0000256" key="3">
    <source>
        <dbReference type="ARBA" id="ARBA00022722"/>
    </source>
</evidence>
<reference evidence="10" key="2">
    <citation type="submission" date="2022-01" db="EMBL/GenBank/DDBJ databases">
        <authorList>
            <person name="Yamashiro T."/>
            <person name="Shiraishi A."/>
            <person name="Satake H."/>
            <person name="Nakayama K."/>
        </authorList>
    </citation>
    <scope>NUCLEOTIDE SEQUENCE</scope>
</reference>
<evidence type="ECO:0000256" key="5">
    <source>
        <dbReference type="ARBA" id="ARBA00022801"/>
    </source>
</evidence>
<dbReference type="SMART" id="SM00343">
    <property type="entry name" value="ZnF_C2HC"/>
    <property type="match status" value="2"/>
</dbReference>
<dbReference type="Gene3D" id="3.30.70.270">
    <property type="match status" value="1"/>
</dbReference>
<dbReference type="Gene3D" id="3.10.20.370">
    <property type="match status" value="1"/>
</dbReference>
<keyword evidence="6 10" id="KW-0695">RNA-directed DNA polymerase</keyword>
<keyword evidence="2" id="KW-0548">Nucleotidyltransferase</keyword>
<dbReference type="Gene3D" id="1.10.340.70">
    <property type="match status" value="1"/>
</dbReference>
<feature type="compositionally biased region" description="Low complexity" evidence="8">
    <location>
        <begin position="887"/>
        <end position="898"/>
    </location>
</feature>
<dbReference type="Gene3D" id="4.10.60.10">
    <property type="entry name" value="Zinc finger, CCHC-type"/>
    <property type="match status" value="1"/>
</dbReference>
<feature type="compositionally biased region" description="Gly residues" evidence="8">
    <location>
        <begin position="1135"/>
        <end position="1153"/>
    </location>
</feature>
<feature type="compositionally biased region" description="Basic and acidic residues" evidence="8">
    <location>
        <begin position="126"/>
        <end position="141"/>
    </location>
</feature>
<dbReference type="Pfam" id="PF17917">
    <property type="entry name" value="RT_RNaseH"/>
    <property type="match status" value="1"/>
</dbReference>
<feature type="compositionally biased region" description="Acidic residues" evidence="8">
    <location>
        <begin position="825"/>
        <end position="834"/>
    </location>
</feature>
<keyword evidence="4" id="KW-0255">Endonuclease</keyword>
<keyword evidence="5" id="KW-0378">Hydrolase</keyword>
<name>A0ABQ5CJV7_9ASTR</name>
<evidence type="ECO:0000256" key="6">
    <source>
        <dbReference type="ARBA" id="ARBA00022918"/>
    </source>
</evidence>
<feature type="region of interest" description="Disordered" evidence="8">
    <location>
        <begin position="755"/>
        <end position="859"/>
    </location>
</feature>
<dbReference type="InterPro" id="IPR050951">
    <property type="entry name" value="Retrovirus_Pol_polyprotein"/>
</dbReference>
<evidence type="ECO:0000256" key="1">
    <source>
        <dbReference type="ARBA" id="ARBA00022679"/>
    </source>
</evidence>
<feature type="compositionally biased region" description="Low complexity" evidence="8">
    <location>
        <begin position="755"/>
        <end position="779"/>
    </location>
</feature>
<feature type="compositionally biased region" description="Basic and acidic residues" evidence="8">
    <location>
        <begin position="1350"/>
        <end position="1359"/>
    </location>
</feature>
<evidence type="ECO:0000256" key="2">
    <source>
        <dbReference type="ARBA" id="ARBA00022695"/>
    </source>
</evidence>
<comment type="caution">
    <text evidence="10">The sequence shown here is derived from an EMBL/GenBank/DDBJ whole genome shotgun (WGS) entry which is preliminary data.</text>
</comment>
<keyword evidence="1" id="KW-0808">Transferase</keyword>
<keyword evidence="3" id="KW-0540">Nuclease</keyword>
<dbReference type="PANTHER" id="PTHR37984">
    <property type="entry name" value="PROTEIN CBG26694"/>
    <property type="match status" value="1"/>
</dbReference>
<feature type="compositionally biased region" description="Basic and acidic residues" evidence="8">
    <location>
        <begin position="1311"/>
        <end position="1325"/>
    </location>
</feature>
<feature type="compositionally biased region" description="Polar residues" evidence="8">
    <location>
        <begin position="29"/>
        <end position="40"/>
    </location>
</feature>
<dbReference type="GO" id="GO:0003964">
    <property type="term" value="F:RNA-directed DNA polymerase activity"/>
    <property type="evidence" value="ECO:0007669"/>
    <property type="project" value="UniProtKB-KW"/>
</dbReference>
<evidence type="ECO:0000256" key="7">
    <source>
        <dbReference type="PROSITE-ProRule" id="PRU00047"/>
    </source>
</evidence>
<evidence type="ECO:0000256" key="8">
    <source>
        <dbReference type="SAM" id="MobiDB-lite"/>
    </source>
</evidence>